<reference evidence="2" key="2">
    <citation type="submission" date="2020-08" db="EMBL/GenBank/DDBJ databases">
        <authorList>
            <person name="Chen M."/>
            <person name="Teng W."/>
            <person name="Zhao L."/>
            <person name="Hu C."/>
            <person name="Zhou Y."/>
            <person name="Han B."/>
            <person name="Song L."/>
            <person name="Shu W."/>
        </authorList>
    </citation>
    <scope>NUCLEOTIDE SEQUENCE</scope>
    <source>
        <strain evidence="2">FACHB-1277</strain>
    </source>
</reference>
<gene>
    <name evidence="2" type="ORF">H6F44_09440</name>
</gene>
<evidence type="ECO:0000259" key="1">
    <source>
        <dbReference type="SMART" id="SM00670"/>
    </source>
</evidence>
<dbReference type="InterPro" id="IPR002716">
    <property type="entry name" value="PIN_dom"/>
</dbReference>
<dbReference type="RefSeq" id="WP_190350698.1">
    <property type="nucleotide sequence ID" value="NZ_JACJPY010000023.1"/>
</dbReference>
<evidence type="ECO:0000313" key="2">
    <source>
        <dbReference type="EMBL" id="MBD2150338.1"/>
    </source>
</evidence>
<dbReference type="PANTHER" id="PTHR34610">
    <property type="entry name" value="SSL7007 PROTEIN"/>
    <property type="match status" value="1"/>
</dbReference>
<dbReference type="PANTHER" id="PTHR34610:SF4">
    <property type="entry name" value="SLL8027 PROTEIN"/>
    <property type="match status" value="1"/>
</dbReference>
<keyword evidence="3" id="KW-1185">Reference proteome</keyword>
<sequence>MIVVLDTNIWVSAIIWGGSPDRIVTLQQQKLIEIASSQKLLNELERTFNKKKFQPKLAAMKLTALDVISLIRESVVLYPITELFVPELRDPDDSIVLATAIAAQAQVIITGDQDLLVLSQYKNIPIMNAQDFLQRYFGNYLSSTSKNL</sequence>
<protein>
    <submittedName>
        <fullName evidence="2">Toxin-antitoxin system toxin component, PIN family</fullName>
    </submittedName>
</protein>
<dbReference type="AlphaFoldDB" id="A0A926UT51"/>
<organism evidence="2 3">
    <name type="scientific">Pseudanabaena cinerea FACHB-1277</name>
    <dbReference type="NCBI Taxonomy" id="2949581"/>
    <lineage>
        <taxon>Bacteria</taxon>
        <taxon>Bacillati</taxon>
        <taxon>Cyanobacteriota</taxon>
        <taxon>Cyanophyceae</taxon>
        <taxon>Pseudanabaenales</taxon>
        <taxon>Pseudanabaenaceae</taxon>
        <taxon>Pseudanabaena</taxon>
        <taxon>Pseudanabaena cinerea</taxon>
    </lineage>
</organism>
<comment type="caution">
    <text evidence="2">The sequence shown here is derived from an EMBL/GenBank/DDBJ whole genome shotgun (WGS) entry which is preliminary data.</text>
</comment>
<evidence type="ECO:0000313" key="3">
    <source>
        <dbReference type="Proteomes" id="UP000631421"/>
    </source>
</evidence>
<dbReference type="InterPro" id="IPR002850">
    <property type="entry name" value="PIN_toxin-like"/>
</dbReference>
<name>A0A926UT51_9CYAN</name>
<accession>A0A926UT51</accession>
<reference evidence="2" key="1">
    <citation type="journal article" date="2015" name="ISME J.">
        <title>Draft Genome Sequence of Streptomyces incarnatus NRRL8089, which Produces the Nucleoside Antibiotic Sinefungin.</title>
        <authorList>
            <person name="Oshima K."/>
            <person name="Hattori M."/>
            <person name="Shimizu H."/>
            <person name="Fukuda K."/>
            <person name="Nemoto M."/>
            <person name="Inagaki K."/>
            <person name="Tamura T."/>
        </authorList>
    </citation>
    <scope>NUCLEOTIDE SEQUENCE</scope>
    <source>
        <strain evidence="2">FACHB-1277</strain>
    </source>
</reference>
<dbReference type="InterPro" id="IPR029060">
    <property type="entry name" value="PIN-like_dom_sf"/>
</dbReference>
<dbReference type="Proteomes" id="UP000631421">
    <property type="component" value="Unassembled WGS sequence"/>
</dbReference>
<feature type="domain" description="PIN" evidence="1">
    <location>
        <begin position="1"/>
        <end position="117"/>
    </location>
</feature>
<dbReference type="Gene3D" id="3.40.50.1010">
    <property type="entry name" value="5'-nuclease"/>
    <property type="match status" value="1"/>
</dbReference>
<dbReference type="NCBIfam" id="TIGR00305">
    <property type="entry name" value="putative toxin-antitoxin system toxin component, PIN family"/>
    <property type="match status" value="1"/>
</dbReference>
<dbReference type="SUPFAM" id="SSF88723">
    <property type="entry name" value="PIN domain-like"/>
    <property type="match status" value="1"/>
</dbReference>
<dbReference type="Pfam" id="PF13470">
    <property type="entry name" value="PIN_3"/>
    <property type="match status" value="1"/>
</dbReference>
<dbReference type="EMBL" id="JACJPY010000023">
    <property type="protein sequence ID" value="MBD2150338.1"/>
    <property type="molecule type" value="Genomic_DNA"/>
</dbReference>
<proteinExistence type="predicted"/>
<dbReference type="SMART" id="SM00670">
    <property type="entry name" value="PINc"/>
    <property type="match status" value="1"/>
</dbReference>